<feature type="compositionally biased region" description="Pro residues" evidence="1">
    <location>
        <begin position="574"/>
        <end position="583"/>
    </location>
</feature>
<reference evidence="2" key="1">
    <citation type="submission" date="2020-05" db="EMBL/GenBank/DDBJ databases">
        <title>Mycena genomes resolve the evolution of fungal bioluminescence.</title>
        <authorList>
            <person name="Tsai I.J."/>
        </authorList>
    </citation>
    <scope>NUCLEOTIDE SEQUENCE</scope>
    <source>
        <strain evidence="2">CCC161011</strain>
    </source>
</reference>
<evidence type="ECO:0000313" key="3">
    <source>
        <dbReference type="Proteomes" id="UP000620124"/>
    </source>
</evidence>
<feature type="region of interest" description="Disordered" evidence="1">
    <location>
        <begin position="546"/>
        <end position="640"/>
    </location>
</feature>
<sequence>MSAEQVDEVPCHTFALCLFAEDTRGRTPRLPHCPPHLQSSAILSSWTPIALIAALRSRPHLAKAVRLDVCLYPNPNASDPPNSTPVRAWMRGRTFPEEAIADTSPNCVDLHATHLLSSDPALSSLPAALSGATTLMTVGTDFLPAQCGGGIRPSCTERDIGARPVVLSFTSSSGPRIPTLKHKHSRAQSPSAAPRTPPSPFYRESCPPPYRPLPVRCIAHPHARPSESMRMGKAIAAGGSRSGWSGRATVGSCSCFEQRGRGGEGWKEGRIGRKELMGDGKTKARRDDREHDVANITPPLHRTAPARSASRPIAHCTPSHPTELLDRILADAVVAPPVPYPRAPWHPSPSASSGKETRGRTTPLLVSHAFHHIAVPLFHLTLVLHSRASLLRSSLPSAPDPISLGPDAEVLGMLPGSALLDVTLAPNGTPSECDGMEPVCDAIRQLPALRKLSVRKGTGAYLSQPAPCVMLEAIADAVHTIHLICPLSSDRAPSLTSALWVIPALTTLCTSLPSLPGAAAAYIEVAQNTALDRMWLGDDVLSSLHPPSPLGRRRTPHPARHQWSPKHSRAPSPSAAPPTPPRPLTLLTNRAPSSPLLSSWQGRRSLRGERERVEREGSDGRELLGGKETRHNATSRPRHGHQYLYPFHRTVAPDLFSSDPPSHTLQITT</sequence>
<dbReference type="Proteomes" id="UP000620124">
    <property type="component" value="Unassembled WGS sequence"/>
</dbReference>
<gene>
    <name evidence="2" type="ORF">MVEN_00243500</name>
</gene>
<keyword evidence="3" id="KW-1185">Reference proteome</keyword>
<feature type="compositionally biased region" description="Basic residues" evidence="1">
    <location>
        <begin position="551"/>
        <end position="569"/>
    </location>
</feature>
<protein>
    <submittedName>
        <fullName evidence="2">Uncharacterized protein</fullName>
    </submittedName>
</protein>
<dbReference type="EMBL" id="JACAZI010000002">
    <property type="protein sequence ID" value="KAF7369163.1"/>
    <property type="molecule type" value="Genomic_DNA"/>
</dbReference>
<name>A0A8H7DEG3_9AGAR</name>
<feature type="region of interest" description="Disordered" evidence="1">
    <location>
        <begin position="171"/>
        <end position="201"/>
    </location>
</feature>
<evidence type="ECO:0000313" key="2">
    <source>
        <dbReference type="EMBL" id="KAF7369163.1"/>
    </source>
</evidence>
<proteinExistence type="predicted"/>
<accession>A0A8H7DEG3</accession>
<evidence type="ECO:0000256" key="1">
    <source>
        <dbReference type="SAM" id="MobiDB-lite"/>
    </source>
</evidence>
<organism evidence="2 3">
    <name type="scientific">Mycena venus</name>
    <dbReference type="NCBI Taxonomy" id="2733690"/>
    <lineage>
        <taxon>Eukaryota</taxon>
        <taxon>Fungi</taxon>
        <taxon>Dikarya</taxon>
        <taxon>Basidiomycota</taxon>
        <taxon>Agaricomycotina</taxon>
        <taxon>Agaricomycetes</taxon>
        <taxon>Agaricomycetidae</taxon>
        <taxon>Agaricales</taxon>
        <taxon>Marasmiineae</taxon>
        <taxon>Mycenaceae</taxon>
        <taxon>Mycena</taxon>
    </lineage>
</organism>
<feature type="region of interest" description="Disordered" evidence="1">
    <location>
        <begin position="340"/>
        <end position="359"/>
    </location>
</feature>
<dbReference type="OrthoDB" id="2786563at2759"/>
<dbReference type="AlphaFoldDB" id="A0A8H7DEG3"/>
<feature type="compositionally biased region" description="Basic and acidic residues" evidence="1">
    <location>
        <begin position="606"/>
        <end position="631"/>
    </location>
</feature>
<comment type="caution">
    <text evidence="2">The sequence shown here is derived from an EMBL/GenBank/DDBJ whole genome shotgun (WGS) entry which is preliminary data.</text>
</comment>